<keyword evidence="3" id="KW-1185">Reference proteome</keyword>
<protein>
    <submittedName>
        <fullName evidence="2">Uncharacterized protein</fullName>
    </submittedName>
</protein>
<organism evidence="2 3">
    <name type="scientific">Thermococcus indicus</name>
    <dbReference type="NCBI Taxonomy" id="2586643"/>
    <lineage>
        <taxon>Archaea</taxon>
        <taxon>Methanobacteriati</taxon>
        <taxon>Methanobacteriota</taxon>
        <taxon>Thermococci</taxon>
        <taxon>Thermococcales</taxon>
        <taxon>Thermococcaceae</taxon>
        <taxon>Thermococcus</taxon>
    </lineage>
</organism>
<reference evidence="2 3" key="1">
    <citation type="submission" date="2019-06" db="EMBL/GenBank/DDBJ databases">
        <title>Thermococcus indicus sp. nov., a Fe(III)-reducing hyperthermophilic archaeon isolated from the Onnuri vent field of the Central Indian Ocean ridge.</title>
        <authorList>
            <person name="Lim J.K."/>
            <person name="Kim Y.J."/>
            <person name="Kwon K.K."/>
        </authorList>
    </citation>
    <scope>NUCLEOTIDE SEQUENCE [LARGE SCALE GENOMIC DNA]</scope>
    <source>
        <strain evidence="2 3">IOH1</strain>
    </source>
</reference>
<evidence type="ECO:0000313" key="2">
    <source>
        <dbReference type="EMBL" id="QDA31096.1"/>
    </source>
</evidence>
<gene>
    <name evidence="2" type="ORF">FH039_05045</name>
</gene>
<proteinExistence type="predicted"/>
<dbReference type="EMBL" id="CP040846">
    <property type="protein sequence ID" value="QDA31096.1"/>
    <property type="molecule type" value="Genomic_DNA"/>
</dbReference>
<evidence type="ECO:0000313" key="3">
    <source>
        <dbReference type="Proteomes" id="UP000306007"/>
    </source>
</evidence>
<dbReference type="GeneID" id="40474527"/>
<accession>A0A4Y5SJT8</accession>
<dbReference type="AlphaFoldDB" id="A0A4Y5SJT8"/>
<dbReference type="OrthoDB" id="100018at2157"/>
<dbReference type="RefSeq" id="WP_139680447.1">
    <property type="nucleotide sequence ID" value="NZ_CP040846.1"/>
</dbReference>
<name>A0A4Y5SJT8_9EURY</name>
<dbReference type="KEGG" id="tic:FH039_05045"/>
<feature type="transmembrane region" description="Helical" evidence="1">
    <location>
        <begin position="121"/>
        <end position="141"/>
    </location>
</feature>
<keyword evidence="1" id="KW-0812">Transmembrane</keyword>
<sequence>MGSMGQRIKIVYYLYEVKDEPLGNYAKAVESKLGRFIRLVNPDEYTLMTNFKSILGTSKEAHVIEIRNDINRWFYLTKGVNGLEKPKAAYEYEIGKEEALEVVFREIAEGSAHGKPGVDKFSAMLQLLLWGGFLVLSYLGYKNDELEWINSLLPLVLLLSGLIEGFRRGYKKRKK</sequence>
<feature type="transmembrane region" description="Helical" evidence="1">
    <location>
        <begin position="147"/>
        <end position="166"/>
    </location>
</feature>
<keyword evidence="1" id="KW-1133">Transmembrane helix</keyword>
<keyword evidence="1" id="KW-0472">Membrane</keyword>
<dbReference type="Proteomes" id="UP000306007">
    <property type="component" value="Chromosome"/>
</dbReference>
<evidence type="ECO:0000256" key="1">
    <source>
        <dbReference type="SAM" id="Phobius"/>
    </source>
</evidence>